<keyword evidence="7 9" id="KW-1133">Transmembrane helix</keyword>
<evidence type="ECO:0000256" key="1">
    <source>
        <dbReference type="ARBA" id="ARBA00022448"/>
    </source>
</evidence>
<evidence type="ECO:0000256" key="3">
    <source>
        <dbReference type="ARBA" id="ARBA00022630"/>
    </source>
</evidence>
<evidence type="ECO:0000256" key="8">
    <source>
        <dbReference type="ARBA" id="ARBA00023136"/>
    </source>
</evidence>
<keyword evidence="4" id="KW-0288">FMN</keyword>
<feature type="transmembrane region" description="Helical" evidence="9">
    <location>
        <begin position="105"/>
        <end position="125"/>
    </location>
</feature>
<dbReference type="PANTHER" id="PTHR30578">
    <property type="entry name" value="ELECTRON TRANSPORT COMPLEX PROTEIN RNFD"/>
    <property type="match status" value="1"/>
</dbReference>
<feature type="transmembrane region" description="Helical" evidence="9">
    <location>
        <begin position="196"/>
        <end position="214"/>
    </location>
</feature>
<gene>
    <name evidence="10" type="ORF">H9702_06770</name>
</gene>
<sequence>MKFTFNVSPNLRQPQSTKRIMFELMLGLAAVYLFALVYYYTAYGMRYALQALLLLAVAVIVALVSETVFALVLKKNVKSYLSSSFGWITAIILTMMCTIDISPYALGVATFFSIFFGKLLFGGFGQNIFNPAAFGRAIVFNAFMGAVVSDVATAATPVTTMANTFNWMPGTSETAAQMLDQVGGIGALLTGWHPGAIGETCGILILIVGAILAWRQVIDWRVPVVYLLTIAVLAAAAALIGGAASYEGVPGFLWYPLIHVFSGGVIFGAVFMLTDPVTSPTSAQGRVLFAMGAGILTMLIRLKANLPEGCLYSILLMNMMTPLIESALDGKQLAVRARARKAIAGLAIIGLAVTVLAASTVTPVNEISSATSESTSEVTGGDAS</sequence>
<keyword evidence="8 9" id="KW-0472">Membrane</keyword>
<dbReference type="EMBL" id="DWWM01000042">
    <property type="protein sequence ID" value="HJC36818.1"/>
    <property type="molecule type" value="Genomic_DNA"/>
</dbReference>
<feature type="transmembrane region" description="Helical" evidence="9">
    <location>
        <begin position="80"/>
        <end position="99"/>
    </location>
</feature>
<accession>A0A9D2NSU5</accession>
<evidence type="ECO:0000256" key="6">
    <source>
        <dbReference type="ARBA" id="ARBA00022967"/>
    </source>
</evidence>
<feature type="transmembrane region" description="Helical" evidence="9">
    <location>
        <begin position="137"/>
        <end position="158"/>
    </location>
</feature>
<evidence type="ECO:0000313" key="11">
    <source>
        <dbReference type="Proteomes" id="UP000823896"/>
    </source>
</evidence>
<feature type="transmembrane region" description="Helical" evidence="9">
    <location>
        <begin position="20"/>
        <end position="41"/>
    </location>
</feature>
<keyword evidence="2" id="KW-0597">Phosphoprotein</keyword>
<comment type="caution">
    <text evidence="10">The sequence shown here is derived from an EMBL/GenBank/DDBJ whole genome shotgun (WGS) entry which is preliminary data.</text>
</comment>
<feature type="transmembrane region" description="Helical" evidence="9">
    <location>
        <begin position="342"/>
        <end position="361"/>
    </location>
</feature>
<dbReference type="InterPro" id="IPR004338">
    <property type="entry name" value="NqrB/RnfD"/>
</dbReference>
<feature type="transmembrane region" description="Helical" evidence="9">
    <location>
        <begin position="226"/>
        <end position="246"/>
    </location>
</feature>
<evidence type="ECO:0000313" key="10">
    <source>
        <dbReference type="EMBL" id="HJC36818.1"/>
    </source>
</evidence>
<reference evidence="10" key="1">
    <citation type="journal article" date="2021" name="PeerJ">
        <title>Extensive microbial diversity within the chicken gut microbiome revealed by metagenomics and culture.</title>
        <authorList>
            <person name="Gilroy R."/>
            <person name="Ravi A."/>
            <person name="Getino M."/>
            <person name="Pursley I."/>
            <person name="Horton D.L."/>
            <person name="Alikhan N.F."/>
            <person name="Baker D."/>
            <person name="Gharbi K."/>
            <person name="Hall N."/>
            <person name="Watson M."/>
            <person name="Adriaenssens E.M."/>
            <person name="Foster-Nyarko E."/>
            <person name="Jarju S."/>
            <person name="Secka A."/>
            <person name="Antonio M."/>
            <person name="Oren A."/>
            <person name="Chaudhuri R.R."/>
            <person name="La Ragione R."/>
            <person name="Hildebrand F."/>
            <person name="Pallen M.J."/>
        </authorList>
    </citation>
    <scope>NUCLEOTIDE SEQUENCE</scope>
    <source>
        <strain evidence="10">CHK187-11901</strain>
    </source>
</reference>
<dbReference type="Proteomes" id="UP000823896">
    <property type="component" value="Unassembled WGS sequence"/>
</dbReference>
<dbReference type="GO" id="GO:0005886">
    <property type="term" value="C:plasma membrane"/>
    <property type="evidence" value="ECO:0007669"/>
    <property type="project" value="TreeGrafter"/>
</dbReference>
<evidence type="ECO:0000256" key="4">
    <source>
        <dbReference type="ARBA" id="ARBA00022643"/>
    </source>
</evidence>
<name>A0A9D2NSU5_9FIRM</name>
<reference evidence="10" key="2">
    <citation type="submission" date="2021-04" db="EMBL/GenBank/DDBJ databases">
        <authorList>
            <person name="Gilroy R."/>
        </authorList>
    </citation>
    <scope>NUCLEOTIDE SEQUENCE</scope>
    <source>
        <strain evidence="10">CHK187-11901</strain>
    </source>
</reference>
<keyword evidence="1" id="KW-0813">Transport</keyword>
<feature type="transmembrane region" description="Helical" evidence="9">
    <location>
        <begin position="252"/>
        <end position="273"/>
    </location>
</feature>
<evidence type="ECO:0000256" key="7">
    <source>
        <dbReference type="ARBA" id="ARBA00022989"/>
    </source>
</evidence>
<protein>
    <submittedName>
        <fullName evidence="10">RnfABCDGE type electron transport complex subunit D</fullName>
    </submittedName>
</protein>
<keyword evidence="5 9" id="KW-0812">Transmembrane</keyword>
<evidence type="ECO:0000256" key="5">
    <source>
        <dbReference type="ARBA" id="ARBA00022692"/>
    </source>
</evidence>
<organism evidence="10 11">
    <name type="scientific">Candidatus Merdibacter merdavium</name>
    <dbReference type="NCBI Taxonomy" id="2838692"/>
    <lineage>
        <taxon>Bacteria</taxon>
        <taxon>Bacillati</taxon>
        <taxon>Bacillota</taxon>
        <taxon>Erysipelotrichia</taxon>
        <taxon>Erysipelotrichales</taxon>
        <taxon>Erysipelotrichaceae</taxon>
        <taxon>Merdibacter</taxon>
    </lineage>
</organism>
<dbReference type="GO" id="GO:0055085">
    <property type="term" value="P:transmembrane transport"/>
    <property type="evidence" value="ECO:0007669"/>
    <property type="project" value="InterPro"/>
</dbReference>
<dbReference type="AlphaFoldDB" id="A0A9D2NSU5"/>
<keyword evidence="3" id="KW-0285">Flavoprotein</keyword>
<dbReference type="Pfam" id="PF03116">
    <property type="entry name" value="NQR2_RnfD_RnfE"/>
    <property type="match status" value="1"/>
</dbReference>
<feature type="transmembrane region" description="Helical" evidence="9">
    <location>
        <begin position="47"/>
        <end position="73"/>
    </location>
</feature>
<evidence type="ECO:0000256" key="2">
    <source>
        <dbReference type="ARBA" id="ARBA00022553"/>
    </source>
</evidence>
<proteinExistence type="predicted"/>
<keyword evidence="6" id="KW-1278">Translocase</keyword>
<dbReference type="PANTHER" id="PTHR30578:SF0">
    <property type="entry name" value="ION-TRANSLOCATING OXIDOREDUCTASE COMPLEX SUBUNIT D"/>
    <property type="match status" value="1"/>
</dbReference>
<evidence type="ECO:0000256" key="9">
    <source>
        <dbReference type="SAM" id="Phobius"/>
    </source>
</evidence>